<feature type="domain" description="Amine oxidase" evidence="1">
    <location>
        <begin position="18"/>
        <end position="439"/>
    </location>
</feature>
<sequence>MSAARGAELDVAVVGAGIAGLSAAAELRRAGHTVRVFEAADRVGGRMRSLRRAGFTVDEGAEQISTQGYRATWQLLRRLGVRPPEVPRIGRGVGVWRGGRAHPGVGSPRAQLTGAGLSPRARLDLTRFLVWTARQGAALDADRPERGPLGARTLAEFAGQYHPELHDYLFQPLTGAFFGWDPAESCAGPAVSLLREVGPVSAWRTYRNGMDMVARRLAAGLDVVCDSQVREVTVDGDVARLTVGERTLTARAVVLAVPAPVAARLRPDAPEVERSFLAACDFTPMLKVSCPLERPLAPPGGDSLYVLLTPRVEEDTLAGIVLDHAKHPGRVPPGRGLVSLIASPHQLPELLTAPRAEVIDLLTRAAERYLPGLNATRTNAWVHAFEHGLPAATPAALARRGAFHDRPLGPVEYAGDWVLLRPASEGAVRSAALAAARVLARLASTTAGPSALATPRHP</sequence>
<dbReference type="EMBL" id="JAVREO010000004">
    <property type="protein sequence ID" value="MDT0266546.1"/>
    <property type="molecule type" value="Genomic_DNA"/>
</dbReference>
<dbReference type="PRINTS" id="PR00419">
    <property type="entry name" value="ADXRDTASE"/>
</dbReference>
<comment type="caution">
    <text evidence="2">The sequence shown here is derived from an EMBL/GenBank/DDBJ whole genome shotgun (WGS) entry which is preliminary data.</text>
</comment>
<gene>
    <name evidence="2" type="ORF">RM844_09580</name>
</gene>
<reference evidence="3" key="1">
    <citation type="submission" date="2023-07" db="EMBL/GenBank/DDBJ databases">
        <title>30 novel species of actinomycetes from the DSMZ collection.</title>
        <authorList>
            <person name="Nouioui I."/>
        </authorList>
    </citation>
    <scope>NUCLEOTIDE SEQUENCE [LARGE SCALE GENOMIC DNA]</scope>
    <source>
        <strain evidence="3">DSM 44915</strain>
    </source>
</reference>
<dbReference type="SUPFAM" id="SSF54373">
    <property type="entry name" value="FAD-linked reductases, C-terminal domain"/>
    <property type="match status" value="1"/>
</dbReference>
<dbReference type="GO" id="GO:0016491">
    <property type="term" value="F:oxidoreductase activity"/>
    <property type="evidence" value="ECO:0007669"/>
    <property type="project" value="UniProtKB-KW"/>
</dbReference>
<proteinExistence type="predicted"/>
<dbReference type="Gene3D" id="3.50.50.60">
    <property type="entry name" value="FAD/NAD(P)-binding domain"/>
    <property type="match status" value="1"/>
</dbReference>
<organism evidence="2 3">
    <name type="scientific">Streptomyces chisholmiae</name>
    <dbReference type="NCBI Taxonomy" id="3075540"/>
    <lineage>
        <taxon>Bacteria</taxon>
        <taxon>Bacillati</taxon>
        <taxon>Actinomycetota</taxon>
        <taxon>Actinomycetes</taxon>
        <taxon>Kitasatosporales</taxon>
        <taxon>Streptomycetaceae</taxon>
        <taxon>Streptomyces</taxon>
    </lineage>
</organism>
<dbReference type="Pfam" id="PF01593">
    <property type="entry name" value="Amino_oxidase"/>
    <property type="match status" value="1"/>
</dbReference>
<accession>A0ABU2JNH2</accession>
<keyword evidence="3" id="KW-1185">Reference proteome</keyword>
<dbReference type="PANTHER" id="PTHR42923">
    <property type="entry name" value="PROTOPORPHYRINOGEN OXIDASE"/>
    <property type="match status" value="1"/>
</dbReference>
<evidence type="ECO:0000259" key="1">
    <source>
        <dbReference type="Pfam" id="PF01593"/>
    </source>
</evidence>
<dbReference type="Proteomes" id="UP001183410">
    <property type="component" value="Unassembled WGS sequence"/>
</dbReference>
<dbReference type="InterPro" id="IPR050464">
    <property type="entry name" value="Zeta_carotene_desat/Oxidored"/>
</dbReference>
<dbReference type="InterPro" id="IPR036188">
    <property type="entry name" value="FAD/NAD-bd_sf"/>
</dbReference>
<keyword evidence="2" id="KW-0560">Oxidoreductase</keyword>
<dbReference type="EC" id="1.-.-.-" evidence="2"/>
<dbReference type="RefSeq" id="WP_311666558.1">
    <property type="nucleotide sequence ID" value="NZ_JAVREO010000004.1"/>
</dbReference>
<protein>
    <submittedName>
        <fullName evidence="2">NAD(P)/FAD-dependent oxidoreductase</fullName>
        <ecNumber evidence="2">1.-.-.-</ecNumber>
    </submittedName>
</protein>
<evidence type="ECO:0000313" key="3">
    <source>
        <dbReference type="Proteomes" id="UP001183410"/>
    </source>
</evidence>
<dbReference type="InterPro" id="IPR002937">
    <property type="entry name" value="Amino_oxidase"/>
</dbReference>
<name>A0ABU2JNH2_9ACTN</name>
<evidence type="ECO:0000313" key="2">
    <source>
        <dbReference type="EMBL" id="MDT0266546.1"/>
    </source>
</evidence>
<dbReference type="SUPFAM" id="SSF51905">
    <property type="entry name" value="FAD/NAD(P)-binding domain"/>
    <property type="match status" value="1"/>
</dbReference>